<dbReference type="Proteomes" id="UP000248918">
    <property type="component" value="Unassembled WGS sequence"/>
</dbReference>
<evidence type="ECO:0000313" key="2">
    <source>
        <dbReference type="EMBL" id="RAS27796.1"/>
    </source>
</evidence>
<keyword evidence="1" id="KW-0732">Signal</keyword>
<accession>A0A329BYT4</accession>
<proteinExistence type="predicted"/>
<reference evidence="2 3" key="1">
    <citation type="submission" date="2018-06" db="EMBL/GenBank/DDBJ databases">
        <title>Genomic Encyclopedia of Type Strains, Phase III (KMG-III): the genomes of soil and plant-associated and newly described type strains.</title>
        <authorList>
            <person name="Whitman W."/>
        </authorList>
    </citation>
    <scope>NUCLEOTIDE SEQUENCE [LARGE SCALE GENOMIC DNA]</scope>
    <source>
        <strain evidence="2 3">LMG 23644</strain>
    </source>
</reference>
<dbReference type="EMBL" id="QLTK01000012">
    <property type="protein sequence ID" value="RAS27796.1"/>
    <property type="molecule type" value="Genomic_DNA"/>
</dbReference>
<organism evidence="2 3">
    <name type="scientific">Paraburkholderia bryophila</name>
    <dbReference type="NCBI Taxonomy" id="420952"/>
    <lineage>
        <taxon>Bacteria</taxon>
        <taxon>Pseudomonadati</taxon>
        <taxon>Pseudomonadota</taxon>
        <taxon>Betaproteobacteria</taxon>
        <taxon>Burkholderiales</taxon>
        <taxon>Burkholderiaceae</taxon>
        <taxon>Paraburkholderia</taxon>
    </lineage>
</organism>
<gene>
    <name evidence="2" type="ORF">BX591_1123</name>
</gene>
<evidence type="ECO:0000256" key="1">
    <source>
        <dbReference type="SAM" id="SignalP"/>
    </source>
</evidence>
<feature type="signal peptide" evidence="1">
    <location>
        <begin position="1"/>
        <end position="18"/>
    </location>
</feature>
<name>A0A329BYT4_9BURK</name>
<dbReference type="AlphaFoldDB" id="A0A329BYT4"/>
<evidence type="ECO:0000313" key="3">
    <source>
        <dbReference type="Proteomes" id="UP000248918"/>
    </source>
</evidence>
<protein>
    <submittedName>
        <fullName evidence="2">Uncharacterized protein</fullName>
    </submittedName>
</protein>
<dbReference type="OrthoDB" id="8758935at2"/>
<feature type="chain" id="PRO_5016279740" evidence="1">
    <location>
        <begin position="19"/>
        <end position="178"/>
    </location>
</feature>
<sequence>MKIVALLCLALCFSGAYGADTKPVPANAELKLSDGANDVALTESTVRVIKGYVGTLTAHSYETFTSYVLPEKSGGTWLQIPVDQPDGSISEFRTVEAADSTVQAVAMYRTAGTLYAVVATKAGGSAPDLYLKPASITFRVYRFNGSLDVARFKLERTSSSKAVYMNASDALTKEFFSK</sequence>
<dbReference type="RefSeq" id="WP_111932802.1">
    <property type="nucleotide sequence ID" value="NZ_CADFFP010000015.1"/>
</dbReference>
<comment type="caution">
    <text evidence="2">The sequence shown here is derived from an EMBL/GenBank/DDBJ whole genome shotgun (WGS) entry which is preliminary data.</text>
</comment>